<evidence type="ECO:0000313" key="1">
    <source>
        <dbReference type="EMBL" id="CAG2066750.1"/>
    </source>
</evidence>
<protein>
    <submittedName>
        <fullName evidence="1">Uncharacterized protein</fullName>
    </submittedName>
</protein>
<dbReference type="Proteomes" id="UP001153148">
    <property type="component" value="Unassembled WGS sequence"/>
</dbReference>
<name>A0ABN7PMP9_TIMPD</name>
<accession>A0ABN7PMP9</accession>
<sequence length="92" mass="10021">VRDSQNNTNHAFCNFAKKMCSFISEPVVKVPVDSSQSFAPLFLPDPKDGSLYLLRGSDSEALKKLPFTIPQLVASSPCKSSDGILYTGKLLI</sequence>
<evidence type="ECO:0000313" key="2">
    <source>
        <dbReference type="Proteomes" id="UP001153148"/>
    </source>
</evidence>
<dbReference type="EMBL" id="CAJPIN010058468">
    <property type="protein sequence ID" value="CAG2066750.1"/>
    <property type="molecule type" value="Genomic_DNA"/>
</dbReference>
<organism evidence="1 2">
    <name type="scientific">Timema podura</name>
    <name type="common">Walking stick</name>
    <dbReference type="NCBI Taxonomy" id="61482"/>
    <lineage>
        <taxon>Eukaryota</taxon>
        <taxon>Metazoa</taxon>
        <taxon>Ecdysozoa</taxon>
        <taxon>Arthropoda</taxon>
        <taxon>Hexapoda</taxon>
        <taxon>Insecta</taxon>
        <taxon>Pterygota</taxon>
        <taxon>Neoptera</taxon>
        <taxon>Polyneoptera</taxon>
        <taxon>Phasmatodea</taxon>
        <taxon>Timematodea</taxon>
        <taxon>Timematoidea</taxon>
        <taxon>Timematidae</taxon>
        <taxon>Timema</taxon>
    </lineage>
</organism>
<proteinExistence type="predicted"/>
<keyword evidence="2" id="KW-1185">Reference proteome</keyword>
<gene>
    <name evidence="1" type="ORF">TPAB3V08_LOCUS13693</name>
</gene>
<comment type="caution">
    <text evidence="1">The sequence shown here is derived from an EMBL/GenBank/DDBJ whole genome shotgun (WGS) entry which is preliminary data.</text>
</comment>
<reference evidence="1" key="1">
    <citation type="submission" date="2021-03" db="EMBL/GenBank/DDBJ databases">
        <authorList>
            <person name="Tran Van P."/>
        </authorList>
    </citation>
    <scope>NUCLEOTIDE SEQUENCE</scope>
</reference>
<feature type="non-terminal residue" evidence="1">
    <location>
        <position position="1"/>
    </location>
</feature>